<name>D1P193_9GAMM</name>
<organism evidence="1 2">
    <name type="scientific">Providencia rustigianii DSM 4541</name>
    <dbReference type="NCBI Taxonomy" id="500637"/>
    <lineage>
        <taxon>Bacteria</taxon>
        <taxon>Pseudomonadati</taxon>
        <taxon>Pseudomonadota</taxon>
        <taxon>Gammaproteobacteria</taxon>
        <taxon>Enterobacterales</taxon>
        <taxon>Morganellaceae</taxon>
        <taxon>Providencia</taxon>
    </lineage>
</organism>
<evidence type="ECO:0000313" key="1">
    <source>
        <dbReference type="EMBL" id="EFB73112.1"/>
    </source>
</evidence>
<dbReference type="HOGENOM" id="CLU_3065082_0_0_6"/>
<keyword evidence="2" id="KW-1185">Reference proteome</keyword>
<dbReference type="AlphaFoldDB" id="D1P193"/>
<gene>
    <name evidence="1" type="ORF">PROVRUST_05911</name>
</gene>
<dbReference type="EMBL" id="ABXV02000017">
    <property type="protein sequence ID" value="EFB73112.1"/>
    <property type="molecule type" value="Genomic_DNA"/>
</dbReference>
<protein>
    <submittedName>
        <fullName evidence="1">Uncharacterized protein</fullName>
    </submittedName>
</protein>
<reference evidence="1" key="1">
    <citation type="submission" date="2009-12" db="EMBL/GenBank/DDBJ databases">
        <authorList>
            <person name="Weinstock G."/>
            <person name="Sodergren E."/>
            <person name="Clifton S."/>
            <person name="Fulton L."/>
            <person name="Fulton B."/>
            <person name="Courtney L."/>
            <person name="Fronick C."/>
            <person name="Harrison M."/>
            <person name="Strong C."/>
            <person name="Farmer C."/>
            <person name="Delahaunty K."/>
            <person name="Markovic C."/>
            <person name="Hall O."/>
            <person name="Minx P."/>
            <person name="Tomlinson C."/>
            <person name="Mitreva M."/>
            <person name="Nelson J."/>
            <person name="Hou S."/>
            <person name="Wollam A."/>
            <person name="Pepin K.H."/>
            <person name="Johnson M."/>
            <person name="Bhonagiri V."/>
            <person name="Nash W.E."/>
            <person name="Warren W."/>
            <person name="Chinwalla A."/>
            <person name="Mardis E.R."/>
            <person name="Wilson R.K."/>
        </authorList>
    </citation>
    <scope>NUCLEOTIDE SEQUENCE [LARGE SCALE GENOMIC DNA]</scope>
    <source>
        <strain evidence="1">DSM 4541</strain>
    </source>
</reference>
<evidence type="ECO:0000313" key="2">
    <source>
        <dbReference type="Proteomes" id="UP000005512"/>
    </source>
</evidence>
<comment type="caution">
    <text evidence="1">The sequence shown here is derived from an EMBL/GenBank/DDBJ whole genome shotgun (WGS) entry which is preliminary data.</text>
</comment>
<sequence>MFGKTESSTNPLSKYLTNMLAERGFTLKFTNHGLRQPQRFVFKAAFDYILRIT</sequence>
<dbReference type="Proteomes" id="UP000005512">
    <property type="component" value="Unassembled WGS sequence"/>
</dbReference>
<accession>D1P193</accession>
<proteinExistence type="predicted"/>